<gene>
    <name evidence="1" type="ORF">Ahy_B04g068969</name>
</gene>
<sequence length="74" mass="8409">MEEYLQNDELAQIAKLYESNEVAFKIQLVTGSPLKELALKAAINLKATWLILDRSGKIKAHKCCSCIIFYHIVK</sequence>
<evidence type="ECO:0000313" key="1">
    <source>
        <dbReference type="EMBL" id="RYR11447.1"/>
    </source>
</evidence>
<dbReference type="EMBL" id="SDMP01000014">
    <property type="protein sequence ID" value="RYR11447.1"/>
    <property type="molecule type" value="Genomic_DNA"/>
</dbReference>
<proteinExistence type="predicted"/>
<dbReference type="AlphaFoldDB" id="A0A444ZB97"/>
<organism evidence="1 2">
    <name type="scientific">Arachis hypogaea</name>
    <name type="common">Peanut</name>
    <dbReference type="NCBI Taxonomy" id="3818"/>
    <lineage>
        <taxon>Eukaryota</taxon>
        <taxon>Viridiplantae</taxon>
        <taxon>Streptophyta</taxon>
        <taxon>Embryophyta</taxon>
        <taxon>Tracheophyta</taxon>
        <taxon>Spermatophyta</taxon>
        <taxon>Magnoliopsida</taxon>
        <taxon>eudicotyledons</taxon>
        <taxon>Gunneridae</taxon>
        <taxon>Pentapetalae</taxon>
        <taxon>rosids</taxon>
        <taxon>fabids</taxon>
        <taxon>Fabales</taxon>
        <taxon>Fabaceae</taxon>
        <taxon>Papilionoideae</taxon>
        <taxon>50 kb inversion clade</taxon>
        <taxon>dalbergioids sensu lato</taxon>
        <taxon>Dalbergieae</taxon>
        <taxon>Pterocarpus clade</taxon>
        <taxon>Arachis</taxon>
    </lineage>
</organism>
<evidence type="ECO:0000313" key="2">
    <source>
        <dbReference type="Proteomes" id="UP000289738"/>
    </source>
</evidence>
<reference evidence="1 2" key="1">
    <citation type="submission" date="2019-01" db="EMBL/GenBank/DDBJ databases">
        <title>Sequencing of cultivated peanut Arachis hypogaea provides insights into genome evolution and oil improvement.</title>
        <authorList>
            <person name="Chen X."/>
        </authorList>
    </citation>
    <scope>NUCLEOTIDE SEQUENCE [LARGE SCALE GENOMIC DNA]</scope>
    <source>
        <strain evidence="2">cv. Fuhuasheng</strain>
        <tissue evidence="1">Leaves</tissue>
    </source>
</reference>
<name>A0A444ZB97_ARAHY</name>
<dbReference type="Proteomes" id="UP000289738">
    <property type="component" value="Chromosome B04"/>
</dbReference>
<comment type="caution">
    <text evidence="1">The sequence shown here is derived from an EMBL/GenBank/DDBJ whole genome shotgun (WGS) entry which is preliminary data.</text>
</comment>
<protein>
    <submittedName>
        <fullName evidence="1">Uncharacterized protein</fullName>
    </submittedName>
</protein>
<keyword evidence="2" id="KW-1185">Reference proteome</keyword>
<accession>A0A444ZB97</accession>